<dbReference type="PIRSF" id="PIRSF026631">
    <property type="entry name" value="UCP026631"/>
    <property type="match status" value="1"/>
</dbReference>
<evidence type="ECO:0000313" key="4">
    <source>
        <dbReference type="EMBL" id="TBW21491.1"/>
    </source>
</evidence>
<evidence type="ECO:0000256" key="1">
    <source>
        <dbReference type="SAM" id="MobiDB-lite"/>
    </source>
</evidence>
<evidence type="ECO:0000313" key="5">
    <source>
        <dbReference type="Proteomes" id="UP000293036"/>
    </source>
</evidence>
<dbReference type="PANTHER" id="PTHR34473">
    <property type="entry name" value="UPF0699 TRANSMEMBRANE PROTEIN YDBS"/>
    <property type="match status" value="1"/>
</dbReference>
<evidence type="ECO:0000256" key="2">
    <source>
        <dbReference type="SAM" id="Phobius"/>
    </source>
</evidence>
<reference evidence="4 5" key="1">
    <citation type="submission" date="2019-02" db="EMBL/GenBank/DDBJ databases">
        <title>Arcanobacterium bovis sp. nov., isolated from the milk of a cow with mastitis.</title>
        <authorList>
            <person name="Sammra O."/>
            <person name="Foster G."/>
            <person name="Hassan A."/>
            <person name="Alssahen M."/>
            <person name="Laemmler C."/>
            <person name="Borowiak M."/>
            <person name="Malorny B."/>
            <person name="Abdulmawjood A."/>
        </authorList>
    </citation>
    <scope>NUCLEOTIDE SEQUENCE [LARGE SCALE GENOMIC DNA]</scope>
    <source>
        <strain evidence="4 5">C605018/01/1</strain>
    </source>
</reference>
<feature type="transmembrane region" description="Helical" evidence="2">
    <location>
        <begin position="72"/>
        <end position="91"/>
    </location>
</feature>
<sequence>MSSEDFNALASGDDASTRGDDASTRGDDASATTSSASVPIGAGTQAEQPSSGDHIPPEAWRKFHKVTPISQLGAFWFVICFGIFSVMKQMFEDGNLESAINGVRDNATTEALLILLGALLLISVVVVGVGTLIWKKMSYGIVPSGIHYRKGIFIKQHKHIPWNRIQSVEVEQRLFGRIFGFGSVKVDSAGMQSENMDLGLLRLSECSSLRKEILQALNSARTGTPVAVQTTPLTASGSPTVPAPQGTIAAQGSVNAAGVVPENEFNAVPILDADDDERDVLVYKLGTGQMLVANIFDTQTLLMVFFTLMPLVLTIIAGDVQFFALIFPILAVGWTILKSLLDDYGTKIYLSENGLRRRAGLTKVITRTIPPQRVHAIGLSQPLLWRRFDWWKLDLTTADKDLKELKQLSQSFILAGTREEVLRILWTLTPSLGSDDDRALLAEALDGQGTGKYFMGAPKSARLLDPISLPGRGVFASVRTLIVRQGRWSRKISLILQDHTQSTMATVGPIQRYKNLASVKIHTVLGRVDTKVKNFDRNFVEQLLMQETELARQARSIGVSESLAEWKARVGLGN</sequence>
<dbReference type="OrthoDB" id="3190163at2"/>
<feature type="compositionally biased region" description="Basic and acidic residues" evidence="1">
    <location>
        <begin position="15"/>
        <end position="28"/>
    </location>
</feature>
<dbReference type="Proteomes" id="UP000293036">
    <property type="component" value="Unassembled WGS sequence"/>
</dbReference>
<proteinExistence type="predicted"/>
<keyword evidence="2" id="KW-0812">Transmembrane</keyword>
<dbReference type="EMBL" id="SJDT01000004">
    <property type="protein sequence ID" value="TBW21491.1"/>
    <property type="molecule type" value="Genomic_DNA"/>
</dbReference>
<keyword evidence="5" id="KW-1185">Reference proteome</keyword>
<feature type="transmembrane region" description="Helical" evidence="2">
    <location>
        <begin position="291"/>
        <end position="316"/>
    </location>
</feature>
<accession>A0A4Q9V1E3</accession>
<keyword evidence="2" id="KW-0472">Membrane</keyword>
<evidence type="ECO:0000259" key="3">
    <source>
        <dbReference type="Pfam" id="PF03703"/>
    </source>
</evidence>
<feature type="region of interest" description="Disordered" evidence="1">
    <location>
        <begin position="1"/>
        <end position="57"/>
    </location>
</feature>
<name>A0A4Q9V1E3_9ACTO</name>
<dbReference type="InterPro" id="IPR014529">
    <property type="entry name" value="UCP026631"/>
</dbReference>
<dbReference type="PANTHER" id="PTHR34473:SF2">
    <property type="entry name" value="UPF0699 TRANSMEMBRANE PROTEIN YDBT"/>
    <property type="match status" value="1"/>
</dbReference>
<gene>
    <name evidence="4" type="ORF">EZJ44_05995</name>
</gene>
<keyword evidence="2" id="KW-1133">Transmembrane helix</keyword>
<feature type="domain" description="YdbS-like PH" evidence="3">
    <location>
        <begin position="134"/>
        <end position="213"/>
    </location>
</feature>
<dbReference type="Pfam" id="PF03703">
    <property type="entry name" value="bPH_2"/>
    <property type="match status" value="1"/>
</dbReference>
<dbReference type="InterPro" id="IPR005182">
    <property type="entry name" value="YdbS-like_PH"/>
</dbReference>
<organism evidence="4 5">
    <name type="scientific">Arcanobacterium bovis</name>
    <dbReference type="NCBI Taxonomy" id="2529275"/>
    <lineage>
        <taxon>Bacteria</taxon>
        <taxon>Bacillati</taxon>
        <taxon>Actinomycetota</taxon>
        <taxon>Actinomycetes</taxon>
        <taxon>Actinomycetales</taxon>
        <taxon>Actinomycetaceae</taxon>
        <taxon>Arcanobacterium</taxon>
    </lineage>
</organism>
<comment type="caution">
    <text evidence="4">The sequence shown here is derived from an EMBL/GenBank/DDBJ whole genome shotgun (WGS) entry which is preliminary data.</text>
</comment>
<dbReference type="AlphaFoldDB" id="A0A4Q9V1E3"/>
<feature type="transmembrane region" description="Helical" evidence="2">
    <location>
        <begin position="111"/>
        <end position="134"/>
    </location>
</feature>
<protein>
    <recommendedName>
        <fullName evidence="3">YdbS-like PH domain-containing protein</fullName>
    </recommendedName>
</protein>
<dbReference type="RefSeq" id="WP_131281306.1">
    <property type="nucleotide sequence ID" value="NZ_JBHSLR010000006.1"/>
</dbReference>